<dbReference type="AlphaFoldDB" id="A0A6N9HM60"/>
<feature type="signal peptide" evidence="1">
    <location>
        <begin position="1"/>
        <end position="33"/>
    </location>
</feature>
<feature type="chain" id="PRO_5026732939" description="DUF6916 domain-containing protein" evidence="1">
    <location>
        <begin position="34"/>
        <end position="140"/>
    </location>
</feature>
<accession>A0A6N9HM60</accession>
<dbReference type="EMBL" id="WWCJ01000017">
    <property type="protein sequence ID" value="MYN04449.1"/>
    <property type="molecule type" value="Genomic_DNA"/>
</dbReference>
<evidence type="ECO:0000259" key="2">
    <source>
        <dbReference type="Pfam" id="PF21880"/>
    </source>
</evidence>
<dbReference type="Pfam" id="PF21880">
    <property type="entry name" value="DUF6916"/>
    <property type="match status" value="1"/>
</dbReference>
<sequence length="140" mass="14524">MSEQAISRRALLKAGGGSLLAAGLGLAAKPAAAADAVAAGDFAWTRALAESLVGQSFWLNHPEHRALSLTLQAVETAQLAPEGGGALQFYVLFSAAAVPAIQAGSYEIEHEATGRQLLFLQPSARQGARVTLRADFNLQA</sequence>
<dbReference type="RefSeq" id="WP_161027412.1">
    <property type="nucleotide sequence ID" value="NZ_WWCJ01000017.1"/>
</dbReference>
<dbReference type="InterPro" id="IPR006311">
    <property type="entry name" value="TAT_signal"/>
</dbReference>
<dbReference type="PROSITE" id="PS51318">
    <property type="entry name" value="TAT"/>
    <property type="match status" value="1"/>
</dbReference>
<evidence type="ECO:0000313" key="3">
    <source>
        <dbReference type="EMBL" id="MYN04449.1"/>
    </source>
</evidence>
<evidence type="ECO:0000313" key="4">
    <source>
        <dbReference type="Proteomes" id="UP000448575"/>
    </source>
</evidence>
<name>A0A6N9HM60_9BURK</name>
<protein>
    <recommendedName>
        <fullName evidence="2">DUF6916 domain-containing protein</fullName>
    </recommendedName>
</protein>
<dbReference type="Proteomes" id="UP000448575">
    <property type="component" value="Unassembled WGS sequence"/>
</dbReference>
<keyword evidence="4" id="KW-1185">Reference proteome</keyword>
<comment type="caution">
    <text evidence="3">The sequence shown here is derived from an EMBL/GenBank/DDBJ whole genome shotgun (WGS) entry which is preliminary data.</text>
</comment>
<dbReference type="InterPro" id="IPR054209">
    <property type="entry name" value="DUF6916"/>
</dbReference>
<proteinExistence type="predicted"/>
<gene>
    <name evidence="3" type="ORF">GTP41_20365</name>
</gene>
<organism evidence="3 4">
    <name type="scientific">Pseudoduganella guangdongensis</name>
    <dbReference type="NCBI Taxonomy" id="2692179"/>
    <lineage>
        <taxon>Bacteria</taxon>
        <taxon>Pseudomonadati</taxon>
        <taxon>Pseudomonadota</taxon>
        <taxon>Betaproteobacteria</taxon>
        <taxon>Burkholderiales</taxon>
        <taxon>Oxalobacteraceae</taxon>
        <taxon>Telluria group</taxon>
        <taxon>Pseudoduganella</taxon>
    </lineage>
</organism>
<feature type="domain" description="DUF6916" evidence="2">
    <location>
        <begin position="45"/>
        <end position="136"/>
    </location>
</feature>
<evidence type="ECO:0000256" key="1">
    <source>
        <dbReference type="SAM" id="SignalP"/>
    </source>
</evidence>
<keyword evidence="1" id="KW-0732">Signal</keyword>
<reference evidence="3 4" key="1">
    <citation type="submission" date="2019-12" db="EMBL/GenBank/DDBJ databases">
        <title>Novel species isolated from a subtropical stream in China.</title>
        <authorList>
            <person name="Lu H."/>
        </authorList>
    </citation>
    <scope>NUCLEOTIDE SEQUENCE [LARGE SCALE GENOMIC DNA]</scope>
    <source>
        <strain evidence="3 4">DS3</strain>
    </source>
</reference>